<feature type="transmembrane region" description="Helical" evidence="2">
    <location>
        <begin position="175"/>
        <end position="198"/>
    </location>
</feature>
<keyword evidence="2" id="KW-1133">Transmembrane helix</keyword>
<dbReference type="GeneID" id="107227769"/>
<evidence type="ECO:0000313" key="3">
    <source>
        <dbReference type="Proteomes" id="UP000829291"/>
    </source>
</evidence>
<organism evidence="3 4">
    <name type="scientific">Neodiprion lecontei</name>
    <name type="common">Redheaded pine sawfly</name>
    <dbReference type="NCBI Taxonomy" id="441921"/>
    <lineage>
        <taxon>Eukaryota</taxon>
        <taxon>Metazoa</taxon>
        <taxon>Ecdysozoa</taxon>
        <taxon>Arthropoda</taxon>
        <taxon>Hexapoda</taxon>
        <taxon>Insecta</taxon>
        <taxon>Pterygota</taxon>
        <taxon>Neoptera</taxon>
        <taxon>Endopterygota</taxon>
        <taxon>Hymenoptera</taxon>
        <taxon>Tenthredinoidea</taxon>
        <taxon>Diprionidae</taxon>
        <taxon>Diprioninae</taxon>
        <taxon>Neodiprion</taxon>
    </lineage>
</organism>
<dbReference type="RefSeq" id="XP_046591718.1">
    <property type="nucleotide sequence ID" value="XM_046735762.1"/>
</dbReference>
<evidence type="ECO:0000313" key="6">
    <source>
        <dbReference type="RefSeq" id="XP_046591719.1"/>
    </source>
</evidence>
<proteinExistence type="predicted"/>
<evidence type="ECO:0000313" key="4">
    <source>
        <dbReference type="RefSeq" id="XP_015524495.2"/>
    </source>
</evidence>
<name>A0A6J0CDI8_NEOLC</name>
<keyword evidence="2" id="KW-0472">Membrane</keyword>
<evidence type="ECO:0000256" key="1">
    <source>
        <dbReference type="SAM" id="MobiDB-lite"/>
    </source>
</evidence>
<feature type="region of interest" description="Disordered" evidence="1">
    <location>
        <begin position="131"/>
        <end position="165"/>
    </location>
</feature>
<dbReference type="InParanoid" id="A0A6J0CDI8"/>
<dbReference type="RefSeq" id="XP_046591719.1">
    <property type="nucleotide sequence ID" value="XM_046735763.1"/>
</dbReference>
<dbReference type="RefSeq" id="XP_015524495.2">
    <property type="nucleotide sequence ID" value="XM_015669009.2"/>
</dbReference>
<feature type="region of interest" description="Disordered" evidence="1">
    <location>
        <begin position="80"/>
        <end position="112"/>
    </location>
</feature>
<sequence>MYQLGFYPATAEVPRMSLTAGANRWASKVVIILQLAAWSAVGIVLLQKGVSSMHKAVDVRNATQLNNTVTVSNLITKKIANEEDRSENEPSSSSSSSSEIQNEDEWSPGSVKSKKYDLGNKLKVIEEGSAEAVLPSSSSTNDDVSKEFMPGYKSGNASESSRNLRTSNVAGGGTAAAAVAMIAVGAVMLVLGPAVILLRTLDDRRQERRFLKLSAQDDLPPSYEQATLMDEAPRYSTLSLNTISGAPSGGGRPTGSSEVCEV</sequence>
<feature type="transmembrane region" description="Helical" evidence="2">
    <location>
        <begin position="25"/>
        <end position="46"/>
    </location>
</feature>
<feature type="compositionally biased region" description="Polar residues" evidence="1">
    <location>
        <begin position="155"/>
        <end position="165"/>
    </location>
</feature>
<protein>
    <submittedName>
        <fullName evidence="4 5">Uncharacterized protein LOC107227769</fullName>
    </submittedName>
</protein>
<gene>
    <name evidence="4 5 6" type="primary">LOC107227769</name>
</gene>
<dbReference type="Proteomes" id="UP000829291">
    <property type="component" value="Chromosome 3"/>
</dbReference>
<keyword evidence="3" id="KW-1185">Reference proteome</keyword>
<dbReference type="OrthoDB" id="8196450at2759"/>
<evidence type="ECO:0000313" key="5">
    <source>
        <dbReference type="RefSeq" id="XP_046591718.1"/>
    </source>
</evidence>
<feature type="region of interest" description="Disordered" evidence="1">
    <location>
        <begin position="239"/>
        <end position="262"/>
    </location>
</feature>
<dbReference type="KEGG" id="nlo:107227769"/>
<feature type="compositionally biased region" description="Low complexity" evidence="1">
    <location>
        <begin position="89"/>
        <end position="100"/>
    </location>
</feature>
<accession>A0A6J0CDI8</accession>
<dbReference type="AlphaFoldDB" id="A0A6J0CDI8"/>
<evidence type="ECO:0000256" key="2">
    <source>
        <dbReference type="SAM" id="Phobius"/>
    </source>
</evidence>
<reference evidence="4 5" key="1">
    <citation type="submission" date="2025-05" db="UniProtKB">
        <authorList>
            <consortium name="RefSeq"/>
        </authorList>
    </citation>
    <scope>IDENTIFICATION</scope>
    <source>
        <tissue evidence="4 5">Thorax and Abdomen</tissue>
    </source>
</reference>
<keyword evidence="2" id="KW-0812">Transmembrane</keyword>